<dbReference type="EMBL" id="BAAAZP010000092">
    <property type="protein sequence ID" value="GAA3680323.1"/>
    <property type="molecule type" value="Genomic_DNA"/>
</dbReference>
<dbReference type="InterPro" id="IPR020846">
    <property type="entry name" value="MFS_dom"/>
</dbReference>
<gene>
    <name evidence="10" type="ORF">GCM10022224_050620</name>
</gene>
<dbReference type="PANTHER" id="PTHR42718:SF47">
    <property type="entry name" value="METHYL VIOLOGEN RESISTANCE PROTEIN SMVA"/>
    <property type="match status" value="1"/>
</dbReference>
<evidence type="ECO:0000256" key="8">
    <source>
        <dbReference type="SAM" id="Phobius"/>
    </source>
</evidence>
<proteinExistence type="predicted"/>
<evidence type="ECO:0000256" key="7">
    <source>
        <dbReference type="SAM" id="MobiDB-lite"/>
    </source>
</evidence>
<dbReference type="Gene3D" id="1.20.1720.10">
    <property type="entry name" value="Multidrug resistance protein D"/>
    <property type="match status" value="1"/>
</dbReference>
<evidence type="ECO:0000256" key="4">
    <source>
        <dbReference type="ARBA" id="ARBA00022692"/>
    </source>
</evidence>
<feature type="transmembrane region" description="Helical" evidence="8">
    <location>
        <begin position="355"/>
        <end position="381"/>
    </location>
</feature>
<dbReference type="RefSeq" id="WP_344882852.1">
    <property type="nucleotide sequence ID" value="NZ_BAAAZP010000092.1"/>
</dbReference>
<feature type="transmembrane region" description="Helical" evidence="8">
    <location>
        <begin position="402"/>
        <end position="419"/>
    </location>
</feature>
<feature type="transmembrane region" description="Helical" evidence="8">
    <location>
        <begin position="330"/>
        <end position="349"/>
    </location>
</feature>
<keyword evidence="5 8" id="KW-1133">Transmembrane helix</keyword>
<keyword evidence="11" id="KW-1185">Reference proteome</keyword>
<feature type="transmembrane region" description="Helical" evidence="8">
    <location>
        <begin position="473"/>
        <end position="495"/>
    </location>
</feature>
<accession>A0ABP7C8G5</accession>
<keyword evidence="2" id="KW-0813">Transport</keyword>
<feature type="transmembrane region" description="Helical" evidence="8">
    <location>
        <begin position="47"/>
        <end position="65"/>
    </location>
</feature>
<feature type="domain" description="Major facilitator superfamily (MFS) profile" evidence="9">
    <location>
        <begin position="11"/>
        <end position="499"/>
    </location>
</feature>
<organism evidence="10 11">
    <name type="scientific">Nonomuraea antimicrobica</name>
    <dbReference type="NCBI Taxonomy" id="561173"/>
    <lineage>
        <taxon>Bacteria</taxon>
        <taxon>Bacillati</taxon>
        <taxon>Actinomycetota</taxon>
        <taxon>Actinomycetes</taxon>
        <taxon>Streptosporangiales</taxon>
        <taxon>Streptosporangiaceae</taxon>
        <taxon>Nonomuraea</taxon>
    </lineage>
</organism>
<keyword evidence="3" id="KW-1003">Cell membrane</keyword>
<evidence type="ECO:0000256" key="5">
    <source>
        <dbReference type="ARBA" id="ARBA00022989"/>
    </source>
</evidence>
<sequence>MCNHSRRPWLGLAVLLFPTLLMTVDLGVLWLATPALAVDLGPSSTQLLWINDVYGFAVASLLVLSGNLGDRYGHRRLLLFGIAVFTLASIMAANAPGPGVLIAARAVLGAAGAAIVPATLSLISRMFTDPVPRARAIALWVTALSSGVAIGPVIGGVMLEHFWWGSVFLVAVPIMLVVLAVVPLLVPRHANPQAGRLDWASAPLLLLALLPLVYAIKSLGENGFALVTFAALAVGLAFGALFLWRQRWVATPLLDVRLFADRTFTAALALMFIGLAAMNGVEYLMPQYLQLVSGLPPVQAGLLMVLPALGLAAGSQLTPVLARRIRPANVIAAGAALAGTAFGVIAALPGDDSGAVVAVGAATAMMLGLAPVTVLGTAIAAETAPPGKAGQASSVGQTAYELGLAFGIAATGSVMAAVYRNQVQATSPSGAPADAVREAAGNLGGGLVIAERLPGELGEAMAATVRNAFASGLHAAAIISGGLAAVLLVLALLLLRRVAPTGTREAPPAQEVPADDSTVPSQSQRL</sequence>
<evidence type="ECO:0000259" key="9">
    <source>
        <dbReference type="PROSITE" id="PS50850"/>
    </source>
</evidence>
<evidence type="ECO:0000256" key="2">
    <source>
        <dbReference type="ARBA" id="ARBA00022448"/>
    </source>
</evidence>
<feature type="transmembrane region" description="Helical" evidence="8">
    <location>
        <begin position="297"/>
        <end position="318"/>
    </location>
</feature>
<reference evidence="11" key="1">
    <citation type="journal article" date="2019" name="Int. J. Syst. Evol. Microbiol.">
        <title>The Global Catalogue of Microorganisms (GCM) 10K type strain sequencing project: providing services to taxonomists for standard genome sequencing and annotation.</title>
        <authorList>
            <consortium name="The Broad Institute Genomics Platform"/>
            <consortium name="The Broad Institute Genome Sequencing Center for Infectious Disease"/>
            <person name="Wu L."/>
            <person name="Ma J."/>
        </authorList>
    </citation>
    <scope>NUCLEOTIDE SEQUENCE [LARGE SCALE GENOMIC DNA]</scope>
    <source>
        <strain evidence="11">JCM 16904</strain>
    </source>
</reference>
<dbReference type="SUPFAM" id="SSF103473">
    <property type="entry name" value="MFS general substrate transporter"/>
    <property type="match status" value="1"/>
</dbReference>
<feature type="transmembrane region" description="Helical" evidence="8">
    <location>
        <begin position="197"/>
        <end position="216"/>
    </location>
</feature>
<feature type="transmembrane region" description="Helical" evidence="8">
    <location>
        <begin position="264"/>
        <end position="285"/>
    </location>
</feature>
<comment type="subcellular location">
    <subcellularLocation>
        <location evidence="1">Cell membrane</location>
        <topology evidence="1">Multi-pass membrane protein</topology>
    </subcellularLocation>
</comment>
<name>A0ABP7C8G5_9ACTN</name>
<feature type="transmembrane region" description="Helical" evidence="8">
    <location>
        <begin position="102"/>
        <end position="124"/>
    </location>
</feature>
<evidence type="ECO:0000313" key="11">
    <source>
        <dbReference type="Proteomes" id="UP001500902"/>
    </source>
</evidence>
<evidence type="ECO:0000256" key="6">
    <source>
        <dbReference type="ARBA" id="ARBA00023136"/>
    </source>
</evidence>
<evidence type="ECO:0000256" key="3">
    <source>
        <dbReference type="ARBA" id="ARBA00022475"/>
    </source>
</evidence>
<feature type="transmembrane region" description="Helical" evidence="8">
    <location>
        <begin position="77"/>
        <end position="96"/>
    </location>
</feature>
<dbReference type="Proteomes" id="UP001500902">
    <property type="component" value="Unassembled WGS sequence"/>
</dbReference>
<keyword evidence="4 8" id="KW-0812">Transmembrane</keyword>
<dbReference type="PANTHER" id="PTHR42718">
    <property type="entry name" value="MAJOR FACILITATOR SUPERFAMILY MULTIDRUG TRANSPORTER MFSC"/>
    <property type="match status" value="1"/>
</dbReference>
<dbReference type="InterPro" id="IPR011701">
    <property type="entry name" value="MFS"/>
</dbReference>
<evidence type="ECO:0000256" key="1">
    <source>
        <dbReference type="ARBA" id="ARBA00004651"/>
    </source>
</evidence>
<dbReference type="Gene3D" id="1.20.1250.20">
    <property type="entry name" value="MFS general substrate transporter like domains"/>
    <property type="match status" value="1"/>
</dbReference>
<dbReference type="PROSITE" id="PS50850">
    <property type="entry name" value="MFS"/>
    <property type="match status" value="1"/>
</dbReference>
<feature type="transmembrane region" description="Helical" evidence="8">
    <location>
        <begin position="136"/>
        <end position="155"/>
    </location>
</feature>
<protein>
    <submittedName>
        <fullName evidence="10">MFS transporter</fullName>
    </submittedName>
</protein>
<feature type="region of interest" description="Disordered" evidence="7">
    <location>
        <begin position="503"/>
        <end position="526"/>
    </location>
</feature>
<feature type="transmembrane region" description="Helical" evidence="8">
    <location>
        <begin position="161"/>
        <end position="185"/>
    </location>
</feature>
<feature type="transmembrane region" description="Helical" evidence="8">
    <location>
        <begin position="222"/>
        <end position="244"/>
    </location>
</feature>
<evidence type="ECO:0000313" key="10">
    <source>
        <dbReference type="EMBL" id="GAA3680323.1"/>
    </source>
</evidence>
<comment type="caution">
    <text evidence="10">The sequence shown here is derived from an EMBL/GenBank/DDBJ whole genome shotgun (WGS) entry which is preliminary data.</text>
</comment>
<keyword evidence="6 8" id="KW-0472">Membrane</keyword>
<dbReference type="InterPro" id="IPR036259">
    <property type="entry name" value="MFS_trans_sf"/>
</dbReference>
<dbReference type="Pfam" id="PF07690">
    <property type="entry name" value="MFS_1"/>
    <property type="match status" value="1"/>
</dbReference>
<dbReference type="CDD" id="cd17321">
    <property type="entry name" value="MFS_MMR_MDR_like"/>
    <property type="match status" value="1"/>
</dbReference>